<gene>
    <name evidence="1" type="ORF">F2Q69_00028479</name>
</gene>
<evidence type="ECO:0000313" key="2">
    <source>
        <dbReference type="Proteomes" id="UP000712600"/>
    </source>
</evidence>
<reference evidence="1" key="1">
    <citation type="submission" date="2019-12" db="EMBL/GenBank/DDBJ databases">
        <title>Genome sequencing and annotation of Brassica cretica.</title>
        <authorList>
            <person name="Studholme D.J."/>
            <person name="Sarris P."/>
        </authorList>
    </citation>
    <scope>NUCLEOTIDE SEQUENCE</scope>
    <source>
        <strain evidence="1">PFS-109/04</strain>
        <tissue evidence="1">Leaf</tissue>
    </source>
</reference>
<accession>A0A8S9S1B6</accession>
<sequence length="102" mass="11838">MLRELEKWRECGENEEGRWPSWIEHATISAIYRAVPVQFGGWPSWKDRVVLVPSAKLLSQYCTKLALVSSRSEVPLELYDFKNRKNSFSRITFGLIVYNGNS</sequence>
<dbReference type="Proteomes" id="UP000712600">
    <property type="component" value="Unassembled WGS sequence"/>
</dbReference>
<name>A0A8S9S1B6_BRACR</name>
<comment type="caution">
    <text evidence="1">The sequence shown here is derived from an EMBL/GenBank/DDBJ whole genome shotgun (WGS) entry which is preliminary data.</text>
</comment>
<proteinExistence type="predicted"/>
<dbReference type="AlphaFoldDB" id="A0A8S9S1B6"/>
<evidence type="ECO:0000313" key="1">
    <source>
        <dbReference type="EMBL" id="KAF3587401.1"/>
    </source>
</evidence>
<dbReference type="EMBL" id="QGKX02000088">
    <property type="protein sequence ID" value="KAF3587401.1"/>
    <property type="molecule type" value="Genomic_DNA"/>
</dbReference>
<organism evidence="1 2">
    <name type="scientific">Brassica cretica</name>
    <name type="common">Mustard</name>
    <dbReference type="NCBI Taxonomy" id="69181"/>
    <lineage>
        <taxon>Eukaryota</taxon>
        <taxon>Viridiplantae</taxon>
        <taxon>Streptophyta</taxon>
        <taxon>Embryophyta</taxon>
        <taxon>Tracheophyta</taxon>
        <taxon>Spermatophyta</taxon>
        <taxon>Magnoliopsida</taxon>
        <taxon>eudicotyledons</taxon>
        <taxon>Gunneridae</taxon>
        <taxon>Pentapetalae</taxon>
        <taxon>rosids</taxon>
        <taxon>malvids</taxon>
        <taxon>Brassicales</taxon>
        <taxon>Brassicaceae</taxon>
        <taxon>Brassiceae</taxon>
        <taxon>Brassica</taxon>
    </lineage>
</organism>
<protein>
    <submittedName>
        <fullName evidence="1">Uncharacterized protein</fullName>
    </submittedName>
</protein>